<gene>
    <name evidence="2" type="ORF">AK812_SmicGene19090</name>
</gene>
<dbReference type="EMBL" id="LSRX01000396">
    <property type="protein sequence ID" value="OLP98466.1"/>
    <property type="molecule type" value="Genomic_DNA"/>
</dbReference>
<accession>A0A1Q9DTF5</accession>
<feature type="compositionally biased region" description="Basic and acidic residues" evidence="1">
    <location>
        <begin position="230"/>
        <end position="245"/>
    </location>
</feature>
<protein>
    <submittedName>
        <fullName evidence="2">Uncharacterized protein</fullName>
    </submittedName>
</protein>
<proteinExistence type="predicted"/>
<name>A0A1Q9DTF5_SYMMI</name>
<dbReference type="AlphaFoldDB" id="A0A1Q9DTF5"/>
<keyword evidence="3" id="KW-1185">Reference proteome</keyword>
<reference evidence="2 3" key="1">
    <citation type="submission" date="2016-02" db="EMBL/GenBank/DDBJ databases">
        <title>Genome analysis of coral dinoflagellate symbionts highlights evolutionary adaptations to a symbiotic lifestyle.</title>
        <authorList>
            <person name="Aranda M."/>
            <person name="Li Y."/>
            <person name="Liew Y.J."/>
            <person name="Baumgarten S."/>
            <person name="Simakov O."/>
            <person name="Wilson M."/>
            <person name="Piel J."/>
            <person name="Ashoor H."/>
            <person name="Bougouffa S."/>
            <person name="Bajic V.B."/>
            <person name="Ryu T."/>
            <person name="Ravasi T."/>
            <person name="Bayer T."/>
            <person name="Micklem G."/>
            <person name="Kim H."/>
            <person name="Bhak J."/>
            <person name="Lajeunesse T.C."/>
            <person name="Voolstra C.R."/>
        </authorList>
    </citation>
    <scope>NUCLEOTIDE SEQUENCE [LARGE SCALE GENOMIC DNA]</scope>
    <source>
        <strain evidence="2 3">CCMP2467</strain>
    </source>
</reference>
<evidence type="ECO:0000313" key="3">
    <source>
        <dbReference type="Proteomes" id="UP000186817"/>
    </source>
</evidence>
<organism evidence="2 3">
    <name type="scientific">Symbiodinium microadriaticum</name>
    <name type="common">Dinoflagellate</name>
    <name type="synonym">Zooxanthella microadriatica</name>
    <dbReference type="NCBI Taxonomy" id="2951"/>
    <lineage>
        <taxon>Eukaryota</taxon>
        <taxon>Sar</taxon>
        <taxon>Alveolata</taxon>
        <taxon>Dinophyceae</taxon>
        <taxon>Suessiales</taxon>
        <taxon>Symbiodiniaceae</taxon>
        <taxon>Symbiodinium</taxon>
    </lineage>
</organism>
<dbReference type="OrthoDB" id="10341832at2759"/>
<dbReference type="Proteomes" id="UP000186817">
    <property type="component" value="Unassembled WGS sequence"/>
</dbReference>
<comment type="caution">
    <text evidence="2">The sequence shown here is derived from an EMBL/GenBank/DDBJ whole genome shotgun (WGS) entry which is preliminary data.</text>
</comment>
<sequence length="419" mass="46047">MIVTSNYATNALPCVQQPIAEAMLALMEELAESNIRANLKRIGRCMHLLATVIRSLSKPQRQKLVTLLVKLLLGSHVSNKLVAEPAPASPVLPTRLRLASVAVSSADSGATPVKHPPQHPPTTAGVSAVIAIGIRLWVLEGEASLRFLVLRLEDPYHARWQTGLQFSFRFASGLAMAELPPAADSMEEVRTEEPPEGNVASGFLSVCLRTPDSNPRNLVRIAGPISDRPFRTESLRRQPPEKEEMAPEAPSDIVTSTVADDWDSVFSDLDLVQDFLNNSEVAMLSSHACGGVSVLRPSAEALREAFNYLGLEHLLMYPEELEQSLDLLEESEPYGPMQEDPAFRKATVARYKEIRQFLCIKATSWSLDEGHRKVASGIILAALRRFTKQIAFGLESHMLGATSDKDVRATPFWPWQVAG</sequence>
<evidence type="ECO:0000256" key="1">
    <source>
        <dbReference type="SAM" id="MobiDB-lite"/>
    </source>
</evidence>
<evidence type="ECO:0000313" key="2">
    <source>
        <dbReference type="EMBL" id="OLP98466.1"/>
    </source>
</evidence>
<feature type="region of interest" description="Disordered" evidence="1">
    <location>
        <begin position="230"/>
        <end position="251"/>
    </location>
</feature>